<reference evidence="1 2" key="1">
    <citation type="submission" date="2013-11" db="EMBL/GenBank/DDBJ databases">
        <title>The Genome Sequence of Phytophthora parasitica P1569.</title>
        <authorList>
            <consortium name="The Broad Institute Genomics Platform"/>
            <person name="Russ C."/>
            <person name="Tyler B."/>
            <person name="Panabieres F."/>
            <person name="Shan W."/>
            <person name="Tripathy S."/>
            <person name="Grunwald N."/>
            <person name="Machado M."/>
            <person name="Johnson C.S."/>
            <person name="Arredondo F."/>
            <person name="Hong C."/>
            <person name="Coffey M."/>
            <person name="Young S.K."/>
            <person name="Zeng Q."/>
            <person name="Gargeya S."/>
            <person name="Fitzgerald M."/>
            <person name="Abouelleil A."/>
            <person name="Alvarado L."/>
            <person name="Chapman S.B."/>
            <person name="Gainer-Dewar J."/>
            <person name="Goldberg J."/>
            <person name="Griggs A."/>
            <person name="Gujja S."/>
            <person name="Hansen M."/>
            <person name="Howarth C."/>
            <person name="Imamovic A."/>
            <person name="Ireland A."/>
            <person name="Larimer J."/>
            <person name="McCowan C."/>
            <person name="Murphy C."/>
            <person name="Pearson M."/>
            <person name="Poon T.W."/>
            <person name="Priest M."/>
            <person name="Roberts A."/>
            <person name="Saif S."/>
            <person name="Shea T."/>
            <person name="Sykes S."/>
            <person name="Wortman J."/>
            <person name="Nusbaum C."/>
            <person name="Birren B."/>
        </authorList>
    </citation>
    <scope>NUCLEOTIDE SEQUENCE [LARGE SCALE GENOMIC DNA]</scope>
    <source>
        <strain evidence="1 2">P1569</strain>
    </source>
</reference>
<evidence type="ECO:0000313" key="1">
    <source>
        <dbReference type="EMBL" id="ETI30144.1"/>
    </source>
</evidence>
<organism evidence="1 2">
    <name type="scientific">Phytophthora nicotianae P1569</name>
    <dbReference type="NCBI Taxonomy" id="1317065"/>
    <lineage>
        <taxon>Eukaryota</taxon>
        <taxon>Sar</taxon>
        <taxon>Stramenopiles</taxon>
        <taxon>Oomycota</taxon>
        <taxon>Peronosporomycetes</taxon>
        <taxon>Peronosporales</taxon>
        <taxon>Peronosporaceae</taxon>
        <taxon>Phytophthora</taxon>
    </lineage>
</organism>
<dbReference type="Proteomes" id="UP000018721">
    <property type="component" value="Unassembled WGS sequence"/>
</dbReference>
<comment type="caution">
    <text evidence="1">The sequence shown here is derived from an EMBL/GenBank/DDBJ whole genome shotgun (WGS) entry which is preliminary data.</text>
</comment>
<dbReference type="EMBL" id="ANIZ01004391">
    <property type="protein sequence ID" value="ETI30144.1"/>
    <property type="molecule type" value="Genomic_DNA"/>
</dbReference>
<keyword evidence="2" id="KW-1185">Reference proteome</keyword>
<evidence type="ECO:0000313" key="2">
    <source>
        <dbReference type="Proteomes" id="UP000018721"/>
    </source>
</evidence>
<gene>
    <name evidence="1" type="ORF">F443_22732</name>
</gene>
<proteinExistence type="predicted"/>
<dbReference type="AlphaFoldDB" id="V9DTG0"/>
<protein>
    <submittedName>
        <fullName evidence="1">Uncharacterized protein</fullName>
    </submittedName>
</protein>
<sequence length="48" mass="5812">MWLSTRKSVDDEYQPLKIKDEWKRAFHEIPLSNTWVAYMDLTVRDNPS</sequence>
<dbReference type="HOGENOM" id="CLU_3161201_0_0_1"/>
<name>V9DTG0_PHYNI</name>
<accession>V9DTG0</accession>